<evidence type="ECO:0000313" key="2">
    <source>
        <dbReference type="Proteomes" id="UP000324176"/>
    </source>
</evidence>
<accession>A0A5D3YAY2</accession>
<reference evidence="1 2" key="1">
    <citation type="submission" date="2019-07" db="EMBL/GenBank/DDBJ databases">
        <title>Active sludge and wastewater microbial communities from Klosterneuburg, Austria.</title>
        <authorList>
            <person name="Wagner M."/>
        </authorList>
    </citation>
    <scope>NUCLEOTIDE SEQUENCE [LARGE SCALE GENOMIC DNA]</scope>
    <source>
        <strain evidence="1 2">Nm2</strain>
    </source>
</reference>
<dbReference type="EMBL" id="VNHT01000128">
    <property type="protein sequence ID" value="TYP70335.1"/>
    <property type="molecule type" value="Genomic_DNA"/>
</dbReference>
<proteinExistence type="predicted"/>
<comment type="caution">
    <text evidence="1">The sequence shown here is derived from an EMBL/GenBank/DDBJ whole genome shotgun (WGS) entry which is preliminary data.</text>
</comment>
<sequence length="45" mass="5392">MANEMKLKLRAKKKLLAEYEEHSYYYIMDEKDKTFSPIPPLISDI</sequence>
<gene>
    <name evidence="1" type="ORF">BCL69_11281</name>
</gene>
<organism evidence="1 2">
    <name type="scientific">Nitrosomonas communis</name>
    <dbReference type="NCBI Taxonomy" id="44574"/>
    <lineage>
        <taxon>Bacteria</taxon>
        <taxon>Pseudomonadati</taxon>
        <taxon>Pseudomonadota</taxon>
        <taxon>Betaproteobacteria</taxon>
        <taxon>Nitrosomonadales</taxon>
        <taxon>Nitrosomonadaceae</taxon>
        <taxon>Nitrosomonas</taxon>
    </lineage>
</organism>
<dbReference type="Proteomes" id="UP000324176">
    <property type="component" value="Unassembled WGS sequence"/>
</dbReference>
<dbReference type="AlphaFoldDB" id="A0A5D3YAY2"/>
<name>A0A5D3YAY2_9PROT</name>
<protein>
    <submittedName>
        <fullName evidence="1">Uncharacterized protein</fullName>
    </submittedName>
</protein>
<evidence type="ECO:0000313" key="1">
    <source>
        <dbReference type="EMBL" id="TYP70335.1"/>
    </source>
</evidence>